<protein>
    <submittedName>
        <fullName evidence="7">Fimbrial protein</fullName>
    </submittedName>
</protein>
<dbReference type="InterPro" id="IPR000259">
    <property type="entry name" value="Adhesion_dom_fimbrial"/>
</dbReference>
<dbReference type="RefSeq" id="WP_125913458.1">
    <property type="nucleotide sequence ID" value="NZ_RWHU01000001.1"/>
</dbReference>
<feature type="signal peptide" evidence="5">
    <location>
        <begin position="1"/>
        <end position="28"/>
    </location>
</feature>
<dbReference type="AlphaFoldDB" id="A0A428LYJ0"/>
<keyword evidence="3 5" id="KW-0732">Signal</keyword>
<dbReference type="EMBL" id="RWHU01000001">
    <property type="protein sequence ID" value="RSK70495.1"/>
    <property type="molecule type" value="Genomic_DNA"/>
</dbReference>
<feature type="chain" id="PRO_5019518957" evidence="5">
    <location>
        <begin position="29"/>
        <end position="388"/>
    </location>
</feature>
<comment type="caution">
    <text evidence="7">The sequence shown here is derived from an EMBL/GenBank/DDBJ whole genome shotgun (WGS) entry which is preliminary data.</text>
</comment>
<evidence type="ECO:0000256" key="3">
    <source>
        <dbReference type="ARBA" id="ARBA00022729"/>
    </source>
</evidence>
<evidence type="ECO:0000313" key="7">
    <source>
        <dbReference type="EMBL" id="RSK70495.1"/>
    </source>
</evidence>
<keyword evidence="4" id="KW-0281">Fimbrium</keyword>
<dbReference type="GO" id="GO:0043709">
    <property type="term" value="P:cell adhesion involved in single-species biofilm formation"/>
    <property type="evidence" value="ECO:0007669"/>
    <property type="project" value="TreeGrafter"/>
</dbReference>
<feature type="domain" description="Fimbrial-type adhesion" evidence="6">
    <location>
        <begin position="237"/>
        <end position="386"/>
    </location>
</feature>
<dbReference type="Proteomes" id="UP000276389">
    <property type="component" value="Unassembled WGS sequence"/>
</dbReference>
<dbReference type="InterPro" id="IPR036937">
    <property type="entry name" value="Adhesion_dom_fimbrial_sf"/>
</dbReference>
<sequence>MLIKLKKHATTASLICALGLVSARPGWAGVTILHNCFGAPQTYATVFDHEFTSGDNIVNHDYEVPDHLVGSGADMVANCTCPGNLFSSSMVYEKTLAGSPLTAGTNGYGYLTDKIDAGITAYADAVNSPDGKSLTPVPVNVYPTPLGSMNSVIENSLAKTEGDASVCSNETKPTGAAEIKRNFRWNVIAVMLRVKKPILGEEAIPPTIVAQNYACLYIGTGASCDPAEAEHVSDIWFSGTLSAPLSCTINAGSTIEVEFGSIVSKQFVSKGQPPQGYALKNVDIAYHCDDNAVGNNDRIKLTLSADQGVVDSSTPYIAKLLERDDLGVRVYDENSRDVALDGTYAFPVTMDEQGNGVIKIQAVPVSTTDAHPVPGRFEGNVTVKMDLR</sequence>
<dbReference type="PANTHER" id="PTHR33420:SF31">
    <property type="entry name" value="TYPE 1 FIMBRIN D-MANNOSE SPECIFIC ADHESIN"/>
    <property type="match status" value="1"/>
</dbReference>
<gene>
    <name evidence="7" type="ORF">EJE24_01600</name>
</gene>
<evidence type="ECO:0000256" key="1">
    <source>
        <dbReference type="ARBA" id="ARBA00004561"/>
    </source>
</evidence>
<evidence type="ECO:0000259" key="6">
    <source>
        <dbReference type="Pfam" id="PF00419"/>
    </source>
</evidence>
<dbReference type="Pfam" id="PF00419">
    <property type="entry name" value="Fimbrial"/>
    <property type="match status" value="1"/>
</dbReference>
<name>A0A428LYJ0_9ENTR</name>
<evidence type="ECO:0000256" key="5">
    <source>
        <dbReference type="SAM" id="SignalP"/>
    </source>
</evidence>
<reference evidence="7 8" key="1">
    <citation type="submission" date="2018-12" db="EMBL/GenBank/DDBJ databases">
        <title>The Genome Submission of two Enterobacter spp. strains.</title>
        <authorList>
            <person name="Wu W."/>
            <person name="Wei L."/>
            <person name="Feng Y."/>
            <person name="Zong Z."/>
        </authorList>
    </citation>
    <scope>NUCLEOTIDE SEQUENCE [LARGE SCALE GENOMIC DNA]</scope>
    <source>
        <strain evidence="7 8">WCHEHu045002</strain>
    </source>
</reference>
<proteinExistence type="inferred from homology"/>
<organism evidence="7 8">
    <name type="scientific">Enterobacter huaxiensis</name>
    <dbReference type="NCBI Taxonomy" id="2494702"/>
    <lineage>
        <taxon>Bacteria</taxon>
        <taxon>Pseudomonadati</taxon>
        <taxon>Pseudomonadota</taxon>
        <taxon>Gammaproteobacteria</taxon>
        <taxon>Enterobacterales</taxon>
        <taxon>Enterobacteriaceae</taxon>
        <taxon>Enterobacter</taxon>
    </lineage>
</organism>
<dbReference type="InterPro" id="IPR008966">
    <property type="entry name" value="Adhesion_dom_sf"/>
</dbReference>
<dbReference type="InterPro" id="IPR050263">
    <property type="entry name" value="Bact_Fimbrial_Adh_Pro"/>
</dbReference>
<dbReference type="PANTHER" id="PTHR33420">
    <property type="entry name" value="FIMBRIAL SUBUNIT ELFA-RELATED"/>
    <property type="match status" value="1"/>
</dbReference>
<dbReference type="Gene3D" id="2.60.40.1090">
    <property type="entry name" value="Fimbrial-type adhesion domain"/>
    <property type="match status" value="1"/>
</dbReference>
<evidence type="ECO:0000313" key="8">
    <source>
        <dbReference type="Proteomes" id="UP000276389"/>
    </source>
</evidence>
<dbReference type="GO" id="GO:0009289">
    <property type="term" value="C:pilus"/>
    <property type="evidence" value="ECO:0007669"/>
    <property type="project" value="UniProtKB-SubCell"/>
</dbReference>
<comment type="similarity">
    <text evidence="2">Belongs to the fimbrial protein family.</text>
</comment>
<evidence type="ECO:0000256" key="2">
    <source>
        <dbReference type="ARBA" id="ARBA00006671"/>
    </source>
</evidence>
<evidence type="ECO:0000256" key="4">
    <source>
        <dbReference type="ARBA" id="ARBA00023263"/>
    </source>
</evidence>
<accession>A0A428LYJ0</accession>
<dbReference type="SUPFAM" id="SSF49401">
    <property type="entry name" value="Bacterial adhesins"/>
    <property type="match status" value="1"/>
</dbReference>
<comment type="subcellular location">
    <subcellularLocation>
        <location evidence="1">Fimbrium</location>
    </subcellularLocation>
</comment>